<organism evidence="1 2">
    <name type="scientific">Flavobacterium aureirubrum</name>
    <dbReference type="NCBI Taxonomy" id="3133147"/>
    <lineage>
        <taxon>Bacteria</taxon>
        <taxon>Pseudomonadati</taxon>
        <taxon>Bacteroidota</taxon>
        <taxon>Flavobacteriia</taxon>
        <taxon>Flavobacteriales</taxon>
        <taxon>Flavobacteriaceae</taxon>
        <taxon>Flavobacterium</taxon>
    </lineage>
</organism>
<accession>A0ABU9N8B4</accession>
<evidence type="ECO:0000313" key="2">
    <source>
        <dbReference type="Proteomes" id="UP001460072"/>
    </source>
</evidence>
<evidence type="ECO:0000313" key="1">
    <source>
        <dbReference type="EMBL" id="MEM0543109.1"/>
    </source>
</evidence>
<dbReference type="EMBL" id="JBCGDO010000014">
    <property type="protein sequence ID" value="MEM0543109.1"/>
    <property type="molecule type" value="Genomic_DNA"/>
</dbReference>
<reference evidence="1 2" key="1">
    <citation type="submission" date="2024-03" db="EMBL/GenBank/DDBJ databases">
        <title>Two novel species of the genus Flavobacterium exhibiting potentially degradation of complex polysaccharides.</title>
        <authorList>
            <person name="Lian X."/>
        </authorList>
    </citation>
    <scope>NUCLEOTIDE SEQUENCE [LARGE SCALE GENOMIC DNA]</scope>
    <source>
        <strain evidence="2">j3</strain>
    </source>
</reference>
<name>A0ABU9N8B4_9FLAO</name>
<keyword evidence="2" id="KW-1185">Reference proteome</keyword>
<proteinExistence type="predicted"/>
<gene>
    <name evidence="1" type="ORF">WFZ85_10825</name>
</gene>
<dbReference type="Proteomes" id="UP001460072">
    <property type="component" value="Unassembled WGS sequence"/>
</dbReference>
<sequence>MKKSLVFLLILVNNGLLACGFYPRGEDLRFSFLNSKAFGYYLFEEFNYSANYFYPGIQYPAGYVFPNEKLWLDYCKGKVKLTDISIVLNSLPANEINANSTNSMIKYLFQVKDLEAINYLKFAKNSEFGNSWEEDPWERNKSFVTVKRSNQIKRAIRLAETSKTEAIKFRYLFLAMRLSYYNSDVKTINALFEENIKKSNKKDIIYYWSLYFQSLAEVDSALCNFYAAQVFANAPDKRFMISQQYNSQIPIEKVLAFAKNDKEKANVYLLKGILTVDKSLEYIQKLHQLAPNSEGFSFLLLREMNKMEDWVFTPYYSLFEPATRRNSWQEENNNSIMQISKRIEEDRQYASKVLAFSETVNSKNTDNPLLWNLSKVYLQFMSKDYQKCIDNIAVLEKDNSTVEIKNQINILKALALTANQEFGKAIILDDIKPILLKNKKHQKFLFAIGRELEYKDNTTDAALLYSLMNEVHWDEETTTYYNAFWKSKKSKGDNYADFYDNYFDYINIMYTPEQVQALINNVIVNRTSNDEFAIYKYSVLKREISRMYDLLGTKYIRQNKLQSALVAFKKVSNKQWNDRYSAWERSGNSWDSGSNVFDQNPFYELKYTPEFIPLKDTIRLNKFTVTKLLIKYLNKANGTKTKDRDYYYFLVANGYYNMSQHGNSWMMRRYYWSSLAGGSTSLEDDKEFFQCNLAKNYYKLALKNAKTDKFKALCLKMIAKCESYKIENETPYEYDGKYDDYKKSVFNRNKYYQDLKTNYPDYYQDLASDCTFFQDYFKARR</sequence>
<comment type="caution">
    <text evidence="1">The sequence shown here is derived from an EMBL/GenBank/DDBJ whole genome shotgun (WGS) entry which is preliminary data.</text>
</comment>
<dbReference type="PROSITE" id="PS51257">
    <property type="entry name" value="PROKAR_LIPOPROTEIN"/>
    <property type="match status" value="1"/>
</dbReference>
<protein>
    <recommendedName>
        <fullName evidence="3">Lipoprotein</fullName>
    </recommendedName>
</protein>
<evidence type="ECO:0008006" key="3">
    <source>
        <dbReference type="Google" id="ProtNLM"/>
    </source>
</evidence>
<dbReference type="RefSeq" id="WP_342696310.1">
    <property type="nucleotide sequence ID" value="NZ_JBCGDO010000014.1"/>
</dbReference>